<protein>
    <submittedName>
        <fullName evidence="10">Outer membrane efflux protein BepC</fullName>
    </submittedName>
</protein>
<dbReference type="RefSeq" id="WP_350331849.1">
    <property type="nucleotide sequence ID" value="NZ_CP054719.1"/>
</dbReference>
<comment type="similarity">
    <text evidence="2">Belongs to the outer membrane factor (OMF) (TC 1.B.17) family.</text>
</comment>
<evidence type="ECO:0000256" key="2">
    <source>
        <dbReference type="ARBA" id="ARBA00007613"/>
    </source>
</evidence>
<evidence type="ECO:0000313" key="10">
    <source>
        <dbReference type="EMBL" id="QOL20297.1"/>
    </source>
</evidence>
<evidence type="ECO:0000256" key="9">
    <source>
        <dbReference type="SAM" id="MobiDB-lite"/>
    </source>
</evidence>
<dbReference type="InterPro" id="IPR003423">
    <property type="entry name" value="OMP_efflux"/>
</dbReference>
<evidence type="ECO:0000256" key="1">
    <source>
        <dbReference type="ARBA" id="ARBA00004442"/>
    </source>
</evidence>
<feature type="compositionally biased region" description="Basic and acidic residues" evidence="9">
    <location>
        <begin position="28"/>
        <end position="43"/>
    </location>
</feature>
<reference evidence="10 11" key="1">
    <citation type="submission" date="2020-06" db="EMBL/GenBank/DDBJ databases">
        <title>The endosymbiont of the kinetoplastid Bodo saltans is a Paracaedibacter-like alpha-proteobacterium possessing a putative toxin-antitoxin system.</title>
        <authorList>
            <person name="Midha S."/>
            <person name="Rigden D.J."/>
            <person name="Siozios S."/>
            <person name="Hurst G.D.D."/>
            <person name="Jackson A.P."/>
        </authorList>
    </citation>
    <scope>NUCLEOTIDE SEQUENCE [LARGE SCALE GENOMIC DNA]</scope>
    <source>
        <strain evidence="10">Lake Konstanz</strain>
    </source>
</reference>
<comment type="subcellular location">
    <subcellularLocation>
        <location evidence="1">Cell outer membrane</location>
    </subcellularLocation>
</comment>
<evidence type="ECO:0000256" key="4">
    <source>
        <dbReference type="ARBA" id="ARBA00022452"/>
    </source>
</evidence>
<dbReference type="GO" id="GO:0015288">
    <property type="term" value="F:porin activity"/>
    <property type="evidence" value="ECO:0007669"/>
    <property type="project" value="TreeGrafter"/>
</dbReference>
<evidence type="ECO:0000256" key="8">
    <source>
        <dbReference type="SAM" id="Coils"/>
    </source>
</evidence>
<keyword evidence="3" id="KW-0813">Transport</keyword>
<gene>
    <name evidence="10" type="primary">bepC</name>
    <name evidence="10" type="ORF">CPBP_01086</name>
</gene>
<evidence type="ECO:0000313" key="11">
    <source>
        <dbReference type="Proteomes" id="UP000594001"/>
    </source>
</evidence>
<accession>A0A7L9RUK6</accession>
<dbReference type="EMBL" id="CP054719">
    <property type="protein sequence ID" value="QOL20297.1"/>
    <property type="molecule type" value="Genomic_DNA"/>
</dbReference>
<dbReference type="PANTHER" id="PTHR30026:SF20">
    <property type="entry name" value="OUTER MEMBRANE PROTEIN TOLC"/>
    <property type="match status" value="1"/>
</dbReference>
<dbReference type="SUPFAM" id="SSF56954">
    <property type="entry name" value="Outer membrane efflux proteins (OEP)"/>
    <property type="match status" value="1"/>
</dbReference>
<keyword evidence="7" id="KW-0998">Cell outer membrane</keyword>
<evidence type="ECO:0000256" key="6">
    <source>
        <dbReference type="ARBA" id="ARBA00023136"/>
    </source>
</evidence>
<dbReference type="Pfam" id="PF02321">
    <property type="entry name" value="OEP"/>
    <property type="match status" value="2"/>
</dbReference>
<name>A0A7L9RUK6_9PROT</name>
<feature type="region of interest" description="Disordered" evidence="9">
    <location>
        <begin position="28"/>
        <end position="49"/>
    </location>
</feature>
<evidence type="ECO:0000256" key="7">
    <source>
        <dbReference type="ARBA" id="ARBA00023237"/>
    </source>
</evidence>
<dbReference type="AlphaFoldDB" id="A0A7L9RUK6"/>
<evidence type="ECO:0000256" key="3">
    <source>
        <dbReference type="ARBA" id="ARBA00022448"/>
    </source>
</evidence>
<dbReference type="Proteomes" id="UP000594001">
    <property type="component" value="Chromosome"/>
</dbReference>
<sequence>MLRNQLLVGTMYLATVFNGVYASSETKEAKTTDVEQAKKEAAPKEQASSTSKINVRRNILLLDFLQKAYDGNPELLSARYARNAKEAEMMAAMSRFGPNVKLSATAGHADQFPSGRNFAENLETFRDTNYDVKGQVSAGINLFHFGSDTFAVMGAAAKQDAYDMEQFGKIQKFILDAVESYVNVLKGRQALDVYTKFERQARHNFERVQTEYVVGSSTRTNVLTAKAELAQATSNRMKAQTELINAEQAYIEMAGEPAGELVYPKNNLTLPTTLDDCMKIAEEKSITLRGAAANLRAARHNLASTVTGTLPSIDVYAQYDTSLKDEDKDKGGSGSVGIRFSYELFSNSGQGSHISQIKQATNNNTAASYGHEHARNAMVKEVKAAWHGLKTAESQRSQAELGVEAARNAYEGAIEEFRLGQRAYLDLLKVQEQLLKAELNYLEGIKAEVLGRYKLLAAVGTLTPSAVGLVINERDDEHSVEG</sequence>
<proteinExistence type="inferred from homology"/>
<dbReference type="InterPro" id="IPR051906">
    <property type="entry name" value="TolC-like"/>
</dbReference>
<dbReference type="GO" id="GO:0009279">
    <property type="term" value="C:cell outer membrane"/>
    <property type="evidence" value="ECO:0007669"/>
    <property type="project" value="UniProtKB-SubCell"/>
</dbReference>
<keyword evidence="4" id="KW-1134">Transmembrane beta strand</keyword>
<dbReference type="PANTHER" id="PTHR30026">
    <property type="entry name" value="OUTER MEMBRANE PROTEIN TOLC"/>
    <property type="match status" value="1"/>
</dbReference>
<dbReference type="GO" id="GO:0015562">
    <property type="term" value="F:efflux transmembrane transporter activity"/>
    <property type="evidence" value="ECO:0007669"/>
    <property type="project" value="InterPro"/>
</dbReference>
<keyword evidence="5" id="KW-0812">Transmembrane</keyword>
<keyword evidence="6" id="KW-0472">Membrane</keyword>
<feature type="coiled-coil region" evidence="8">
    <location>
        <begin position="222"/>
        <end position="249"/>
    </location>
</feature>
<dbReference type="Gene3D" id="1.20.1600.10">
    <property type="entry name" value="Outer membrane efflux proteins (OEP)"/>
    <property type="match status" value="1"/>
</dbReference>
<organism evidence="10 11">
    <name type="scientific">Candidatus Bodocaedibacter vickermanii</name>
    <dbReference type="NCBI Taxonomy" id="2741701"/>
    <lineage>
        <taxon>Bacteria</taxon>
        <taxon>Pseudomonadati</taxon>
        <taxon>Pseudomonadota</taxon>
        <taxon>Alphaproteobacteria</taxon>
        <taxon>Holosporales</taxon>
        <taxon>Candidatus Paracaedibacteraceae</taxon>
        <taxon>Candidatus Bodocaedibacter</taxon>
    </lineage>
</organism>
<keyword evidence="8" id="KW-0175">Coiled coil</keyword>
<dbReference type="KEGG" id="pbal:CPBP_01086"/>
<keyword evidence="11" id="KW-1185">Reference proteome</keyword>
<dbReference type="GO" id="GO:1990281">
    <property type="term" value="C:efflux pump complex"/>
    <property type="evidence" value="ECO:0007669"/>
    <property type="project" value="TreeGrafter"/>
</dbReference>
<evidence type="ECO:0000256" key="5">
    <source>
        <dbReference type="ARBA" id="ARBA00022692"/>
    </source>
</evidence>